<gene>
    <name evidence="2" type="ORF">GCM10017667_40350</name>
</gene>
<evidence type="ECO:0000313" key="2">
    <source>
        <dbReference type="EMBL" id="GHG05449.1"/>
    </source>
</evidence>
<sequence length="108" mass="11641">MLTKPAVFFPSEGIHEGTYRCILGNMADTTVKVSTETKNRLAAVAAAHGVSLRAFLASLADQEENHLRLTQATAEFREVTRRPGIAEAFDAAFPDDAPAPRDTARQAA</sequence>
<feature type="region of interest" description="Disordered" evidence="1">
    <location>
        <begin position="87"/>
        <end position="108"/>
    </location>
</feature>
<accession>A0A919BQ80</accession>
<protein>
    <recommendedName>
        <fullName evidence="4">Antitoxin MazE7</fullName>
    </recommendedName>
</protein>
<reference evidence="2" key="1">
    <citation type="journal article" date="2014" name="Int. J. Syst. Evol. Microbiol.">
        <title>Complete genome sequence of Corynebacterium casei LMG S-19264T (=DSM 44701T), isolated from a smear-ripened cheese.</title>
        <authorList>
            <consortium name="US DOE Joint Genome Institute (JGI-PGF)"/>
            <person name="Walter F."/>
            <person name="Albersmeier A."/>
            <person name="Kalinowski J."/>
            <person name="Ruckert C."/>
        </authorList>
    </citation>
    <scope>NUCLEOTIDE SEQUENCE</scope>
    <source>
        <strain evidence="2">JCM 4122</strain>
    </source>
</reference>
<reference evidence="2" key="2">
    <citation type="submission" date="2020-09" db="EMBL/GenBank/DDBJ databases">
        <authorList>
            <person name="Sun Q."/>
            <person name="Ohkuma M."/>
        </authorList>
    </citation>
    <scope>NUCLEOTIDE SEQUENCE</scope>
    <source>
        <strain evidence="2">JCM 4122</strain>
    </source>
</reference>
<feature type="compositionally biased region" description="Low complexity" evidence="1">
    <location>
        <begin position="87"/>
        <end position="96"/>
    </location>
</feature>
<feature type="compositionally biased region" description="Basic and acidic residues" evidence="1">
    <location>
        <begin position="98"/>
        <end position="108"/>
    </location>
</feature>
<proteinExistence type="predicted"/>
<dbReference type="EMBL" id="BNBE01000002">
    <property type="protein sequence ID" value="GHG05449.1"/>
    <property type="molecule type" value="Genomic_DNA"/>
</dbReference>
<comment type="caution">
    <text evidence="2">The sequence shown here is derived from an EMBL/GenBank/DDBJ whole genome shotgun (WGS) entry which is preliminary data.</text>
</comment>
<dbReference type="AlphaFoldDB" id="A0A919BQ80"/>
<name>A0A919BQ80_STRFL</name>
<keyword evidence="3" id="KW-1185">Reference proteome</keyword>
<dbReference type="Proteomes" id="UP000632849">
    <property type="component" value="Unassembled WGS sequence"/>
</dbReference>
<evidence type="ECO:0000313" key="3">
    <source>
        <dbReference type="Proteomes" id="UP000632849"/>
    </source>
</evidence>
<evidence type="ECO:0000256" key="1">
    <source>
        <dbReference type="SAM" id="MobiDB-lite"/>
    </source>
</evidence>
<organism evidence="2 3">
    <name type="scientific">Streptomyces filamentosus</name>
    <name type="common">Streptomyces roseosporus</name>
    <dbReference type="NCBI Taxonomy" id="67294"/>
    <lineage>
        <taxon>Bacteria</taxon>
        <taxon>Bacillati</taxon>
        <taxon>Actinomycetota</taxon>
        <taxon>Actinomycetes</taxon>
        <taxon>Kitasatosporales</taxon>
        <taxon>Streptomycetaceae</taxon>
        <taxon>Streptomyces</taxon>
    </lineage>
</organism>
<evidence type="ECO:0008006" key="4">
    <source>
        <dbReference type="Google" id="ProtNLM"/>
    </source>
</evidence>